<proteinExistence type="predicted"/>
<feature type="transmembrane region" description="Helical" evidence="1">
    <location>
        <begin position="85"/>
        <end position="108"/>
    </location>
</feature>
<keyword evidence="3" id="KW-1185">Reference proteome</keyword>
<dbReference type="EMBL" id="JAINUF010000011">
    <property type="protein sequence ID" value="KAJ8347244.1"/>
    <property type="molecule type" value="Genomic_DNA"/>
</dbReference>
<evidence type="ECO:0000313" key="3">
    <source>
        <dbReference type="Proteomes" id="UP001152622"/>
    </source>
</evidence>
<organism evidence="2 3">
    <name type="scientific">Synaphobranchus kaupii</name>
    <name type="common">Kaup's arrowtooth eel</name>
    <dbReference type="NCBI Taxonomy" id="118154"/>
    <lineage>
        <taxon>Eukaryota</taxon>
        <taxon>Metazoa</taxon>
        <taxon>Chordata</taxon>
        <taxon>Craniata</taxon>
        <taxon>Vertebrata</taxon>
        <taxon>Euteleostomi</taxon>
        <taxon>Actinopterygii</taxon>
        <taxon>Neopterygii</taxon>
        <taxon>Teleostei</taxon>
        <taxon>Anguilliformes</taxon>
        <taxon>Synaphobranchidae</taxon>
        <taxon>Synaphobranchus</taxon>
    </lineage>
</organism>
<protein>
    <submittedName>
        <fullName evidence="2">Uncharacterized protein</fullName>
    </submittedName>
</protein>
<keyword evidence="1" id="KW-0472">Membrane</keyword>
<reference evidence="2" key="1">
    <citation type="journal article" date="2023" name="Science">
        <title>Genome structures resolve the early diversification of teleost fishes.</title>
        <authorList>
            <person name="Parey E."/>
            <person name="Louis A."/>
            <person name="Montfort J."/>
            <person name="Bouchez O."/>
            <person name="Roques C."/>
            <person name="Iampietro C."/>
            <person name="Lluch J."/>
            <person name="Castinel A."/>
            <person name="Donnadieu C."/>
            <person name="Desvignes T."/>
            <person name="Floi Bucao C."/>
            <person name="Jouanno E."/>
            <person name="Wen M."/>
            <person name="Mejri S."/>
            <person name="Dirks R."/>
            <person name="Jansen H."/>
            <person name="Henkel C."/>
            <person name="Chen W.J."/>
            <person name="Zahm M."/>
            <person name="Cabau C."/>
            <person name="Klopp C."/>
            <person name="Thompson A.W."/>
            <person name="Robinson-Rechavi M."/>
            <person name="Braasch I."/>
            <person name="Lecointre G."/>
            <person name="Bobe J."/>
            <person name="Postlethwait J.H."/>
            <person name="Berthelot C."/>
            <person name="Roest Crollius H."/>
            <person name="Guiguen Y."/>
        </authorList>
    </citation>
    <scope>NUCLEOTIDE SEQUENCE</scope>
    <source>
        <strain evidence="2">WJC10195</strain>
    </source>
</reference>
<keyword evidence="1" id="KW-0812">Transmembrane</keyword>
<gene>
    <name evidence="2" type="ORF">SKAU_G00286450</name>
</gene>
<sequence>MNYVHEDTPKELWLDQQFFKKTQIRMHPLAFYAVLGSLSFRKGLHRTLLLFLCHSLLFLFKTSIQKKKSVIQHVSEGDRCHQNDTLIFCVAFICACFCVCWRVCVLRMRPCVCLCLFVTVKTTCPPPPPTHLVVHKFQNVVFKTVSLLLRVLEEAFVCRTPKHSETWGEEIVVLAVLC</sequence>
<feature type="transmembrane region" description="Helical" evidence="1">
    <location>
        <begin position="44"/>
        <end position="64"/>
    </location>
</feature>
<dbReference type="AlphaFoldDB" id="A0A9Q1INI4"/>
<accession>A0A9Q1INI4</accession>
<name>A0A9Q1INI4_SYNKA</name>
<keyword evidence="1" id="KW-1133">Transmembrane helix</keyword>
<evidence type="ECO:0000313" key="2">
    <source>
        <dbReference type="EMBL" id="KAJ8347244.1"/>
    </source>
</evidence>
<dbReference type="Proteomes" id="UP001152622">
    <property type="component" value="Chromosome 11"/>
</dbReference>
<comment type="caution">
    <text evidence="2">The sequence shown here is derived from an EMBL/GenBank/DDBJ whole genome shotgun (WGS) entry which is preliminary data.</text>
</comment>
<evidence type="ECO:0000256" key="1">
    <source>
        <dbReference type="SAM" id="Phobius"/>
    </source>
</evidence>